<accession>A0A151NKK5</accession>
<name>A0A151NKK5_ALLMI</name>
<evidence type="ECO:0000313" key="2">
    <source>
        <dbReference type="EMBL" id="KYO37336.1"/>
    </source>
</evidence>
<feature type="transmembrane region" description="Helical" evidence="1">
    <location>
        <begin position="54"/>
        <end position="74"/>
    </location>
</feature>
<gene>
    <name evidence="2" type="ORF">Y1Q_0016219</name>
</gene>
<keyword evidence="1" id="KW-1133">Transmembrane helix</keyword>
<dbReference type="Proteomes" id="UP000050525">
    <property type="component" value="Unassembled WGS sequence"/>
</dbReference>
<proteinExistence type="predicted"/>
<evidence type="ECO:0000313" key="3">
    <source>
        <dbReference type="Proteomes" id="UP000050525"/>
    </source>
</evidence>
<comment type="caution">
    <text evidence="2">The sequence shown here is derived from an EMBL/GenBank/DDBJ whole genome shotgun (WGS) entry which is preliminary data.</text>
</comment>
<keyword evidence="1" id="KW-0472">Membrane</keyword>
<keyword evidence="3" id="KW-1185">Reference proteome</keyword>
<keyword evidence="1" id="KW-0812">Transmembrane</keyword>
<evidence type="ECO:0000256" key="1">
    <source>
        <dbReference type="SAM" id="Phobius"/>
    </source>
</evidence>
<organism evidence="2 3">
    <name type="scientific">Alligator mississippiensis</name>
    <name type="common">American alligator</name>
    <dbReference type="NCBI Taxonomy" id="8496"/>
    <lineage>
        <taxon>Eukaryota</taxon>
        <taxon>Metazoa</taxon>
        <taxon>Chordata</taxon>
        <taxon>Craniata</taxon>
        <taxon>Vertebrata</taxon>
        <taxon>Euteleostomi</taxon>
        <taxon>Archelosauria</taxon>
        <taxon>Archosauria</taxon>
        <taxon>Crocodylia</taxon>
        <taxon>Alligatoridae</taxon>
        <taxon>Alligatorinae</taxon>
        <taxon>Alligator</taxon>
    </lineage>
</organism>
<dbReference type="EMBL" id="AKHW03002747">
    <property type="protein sequence ID" value="KYO37336.1"/>
    <property type="molecule type" value="Genomic_DNA"/>
</dbReference>
<reference evidence="2 3" key="1">
    <citation type="journal article" date="2012" name="Genome Biol.">
        <title>Sequencing three crocodilian genomes to illuminate the evolution of archosaurs and amniotes.</title>
        <authorList>
            <person name="St John J.A."/>
            <person name="Braun E.L."/>
            <person name="Isberg S.R."/>
            <person name="Miles L.G."/>
            <person name="Chong A.Y."/>
            <person name="Gongora J."/>
            <person name="Dalzell P."/>
            <person name="Moran C."/>
            <person name="Bed'hom B."/>
            <person name="Abzhanov A."/>
            <person name="Burgess S.C."/>
            <person name="Cooksey A.M."/>
            <person name="Castoe T.A."/>
            <person name="Crawford N.G."/>
            <person name="Densmore L.D."/>
            <person name="Drew J.C."/>
            <person name="Edwards S.V."/>
            <person name="Faircloth B.C."/>
            <person name="Fujita M.K."/>
            <person name="Greenwold M.J."/>
            <person name="Hoffmann F.G."/>
            <person name="Howard J.M."/>
            <person name="Iguchi T."/>
            <person name="Janes D.E."/>
            <person name="Khan S.Y."/>
            <person name="Kohno S."/>
            <person name="de Koning A.J."/>
            <person name="Lance S.L."/>
            <person name="McCarthy F.M."/>
            <person name="McCormack J.E."/>
            <person name="Merchant M.E."/>
            <person name="Peterson D.G."/>
            <person name="Pollock D.D."/>
            <person name="Pourmand N."/>
            <person name="Raney B.J."/>
            <person name="Roessler K.A."/>
            <person name="Sanford J.R."/>
            <person name="Sawyer R.H."/>
            <person name="Schmidt C.J."/>
            <person name="Triplett E.W."/>
            <person name="Tuberville T.D."/>
            <person name="Venegas-Anaya M."/>
            <person name="Howard J.T."/>
            <person name="Jarvis E.D."/>
            <person name="Guillette L.J.Jr."/>
            <person name="Glenn T.C."/>
            <person name="Green R.E."/>
            <person name="Ray D.A."/>
        </authorList>
    </citation>
    <scope>NUCLEOTIDE SEQUENCE [LARGE SCALE GENOMIC DNA]</scope>
    <source>
        <strain evidence="2">KSC_2009_1</strain>
    </source>
</reference>
<sequence length="81" mass="8566">MKISHPDLLINVTCTVQNPISSNSTTSSVKALCAVPTNSPAQASSLSYCQAKGLVRLLVLGMLITGIMAVHIMASKQPKRE</sequence>
<protein>
    <submittedName>
        <fullName evidence="2">Uncharacterized protein</fullName>
    </submittedName>
</protein>
<dbReference type="AlphaFoldDB" id="A0A151NKK5"/>